<dbReference type="STRING" id="154621.RV11_GL001414"/>
<keyword evidence="1" id="KW-1133">Transmembrane helix</keyword>
<accession>R3WIU2</accession>
<dbReference type="AlphaFoldDB" id="R3WIU2"/>
<dbReference type="OrthoDB" id="2249586at2"/>
<proteinExistence type="predicted"/>
<keyword evidence="1" id="KW-0472">Membrane</keyword>
<dbReference type="RefSeq" id="WP_010770005.1">
    <property type="nucleotide sequence ID" value="NZ_ASWE01000001.1"/>
</dbReference>
<feature type="transmembrane region" description="Helical" evidence="1">
    <location>
        <begin position="55"/>
        <end position="77"/>
    </location>
</feature>
<dbReference type="HOGENOM" id="CLU_119961_0_0_9"/>
<evidence type="ECO:0008006" key="4">
    <source>
        <dbReference type="Google" id="ProtNLM"/>
    </source>
</evidence>
<organism evidence="2 3">
    <name type="scientific">Enterococcus phoeniculicola ATCC BAA-412</name>
    <dbReference type="NCBI Taxonomy" id="1158610"/>
    <lineage>
        <taxon>Bacteria</taxon>
        <taxon>Bacillati</taxon>
        <taxon>Bacillota</taxon>
        <taxon>Bacilli</taxon>
        <taxon>Lactobacillales</taxon>
        <taxon>Enterococcaceae</taxon>
        <taxon>Enterococcus</taxon>
    </lineage>
</organism>
<gene>
    <name evidence="2" type="ORF">UC3_03375</name>
</gene>
<name>R3WIU2_9ENTE</name>
<dbReference type="eggNOG" id="ENOG5033752">
    <property type="taxonomic scope" value="Bacteria"/>
</dbReference>
<keyword evidence="3" id="KW-1185">Reference proteome</keyword>
<dbReference type="NCBIfam" id="NF033218">
    <property type="entry name" value="anchor_AmaP"/>
    <property type="match status" value="1"/>
</dbReference>
<comment type="caution">
    <text evidence="2">The sequence shown here is derived from an EMBL/GenBank/DDBJ whole genome shotgun (WGS) entry which is preliminary data.</text>
</comment>
<evidence type="ECO:0000313" key="3">
    <source>
        <dbReference type="Proteomes" id="UP000013785"/>
    </source>
</evidence>
<feature type="transmembrane region" description="Helical" evidence="1">
    <location>
        <begin position="7"/>
        <end position="31"/>
    </location>
</feature>
<evidence type="ECO:0000256" key="1">
    <source>
        <dbReference type="SAM" id="Phobius"/>
    </source>
</evidence>
<protein>
    <recommendedName>
        <fullName evidence="4">Alkaline shock response membrane anchor protein AmaP</fullName>
    </recommendedName>
</protein>
<sequence>MSRGLKVVGIITSLVLCSVLLMVMAITSPYAEFPFGMNRGKFLVDTLSNEYVQQYLFWVAVFFIILLLVLVLGLIFYPKSKQTFYLKENGGKVSLEKKAIEGFVRSKLNETEFVESPKVSVHATKNKLKVMIKGELKRTASILNKTEAVMLEIQNELQQLLGSQEKVKVEIAYSAYEKSSKPTGNYSRVE</sequence>
<dbReference type="EMBL" id="AJAT01000018">
    <property type="protein sequence ID" value="EOL41810.1"/>
    <property type="molecule type" value="Genomic_DNA"/>
</dbReference>
<dbReference type="Proteomes" id="UP000013785">
    <property type="component" value="Unassembled WGS sequence"/>
</dbReference>
<reference evidence="2 3" key="1">
    <citation type="submission" date="2013-02" db="EMBL/GenBank/DDBJ databases">
        <title>The Genome Sequence of Enterococcus phoeniculicola BAA-412.</title>
        <authorList>
            <consortium name="The Broad Institute Genome Sequencing Platform"/>
            <consortium name="The Broad Institute Genome Sequencing Center for Infectious Disease"/>
            <person name="Earl A.M."/>
            <person name="Gilmore M.S."/>
            <person name="Lebreton F."/>
            <person name="Walker B."/>
            <person name="Young S.K."/>
            <person name="Zeng Q."/>
            <person name="Gargeya S."/>
            <person name="Fitzgerald M."/>
            <person name="Haas B."/>
            <person name="Abouelleil A."/>
            <person name="Alvarado L."/>
            <person name="Arachchi H.M."/>
            <person name="Berlin A.M."/>
            <person name="Chapman S.B."/>
            <person name="Dewar J."/>
            <person name="Goldberg J."/>
            <person name="Griggs A."/>
            <person name="Gujja S."/>
            <person name="Hansen M."/>
            <person name="Howarth C."/>
            <person name="Imamovic A."/>
            <person name="Larimer J."/>
            <person name="McCowan C."/>
            <person name="Murphy C."/>
            <person name="Neiman D."/>
            <person name="Pearson M."/>
            <person name="Priest M."/>
            <person name="Roberts A."/>
            <person name="Saif S."/>
            <person name="Shea T."/>
            <person name="Sisk P."/>
            <person name="Sykes S."/>
            <person name="Wortman J."/>
            <person name="Nusbaum C."/>
            <person name="Birren B."/>
        </authorList>
    </citation>
    <scope>NUCLEOTIDE SEQUENCE [LARGE SCALE GENOMIC DNA]</scope>
    <source>
        <strain evidence="2 3">ATCC BAA-412</strain>
    </source>
</reference>
<dbReference type="PATRIC" id="fig|1158610.3.peg.3369"/>
<keyword evidence="1" id="KW-0812">Transmembrane</keyword>
<evidence type="ECO:0000313" key="2">
    <source>
        <dbReference type="EMBL" id="EOL41810.1"/>
    </source>
</evidence>